<dbReference type="EMBL" id="CP017476">
    <property type="protein sequence ID" value="AOW12778.1"/>
    <property type="molecule type" value="Genomic_DNA"/>
</dbReference>
<feature type="region of interest" description="Disordered" evidence="1">
    <location>
        <begin position="88"/>
        <end position="145"/>
    </location>
</feature>
<proteinExistence type="predicted"/>
<evidence type="ECO:0000313" key="5">
    <source>
        <dbReference type="Proteomes" id="UP000185657"/>
    </source>
</evidence>
<feature type="signal peptide" evidence="2">
    <location>
        <begin position="1"/>
        <end position="33"/>
    </location>
</feature>
<reference evidence="4 5" key="1">
    <citation type="submission" date="2016-02" db="EMBL/GenBank/DDBJ databases">
        <title>Draft genome sequence of Hydrogenophaga sp. LPB0072.</title>
        <authorList>
            <person name="Shin S.-K."/>
            <person name="Yi H."/>
        </authorList>
    </citation>
    <scope>NUCLEOTIDE SEQUENCE [LARGE SCALE GENOMIC DNA]</scope>
    <source>
        <strain evidence="4 5">LPB0072</strain>
    </source>
</reference>
<dbReference type="KEGG" id="hyl:LPB072_07910"/>
<dbReference type="Proteomes" id="UP000185657">
    <property type="component" value="Unassembled WGS sequence"/>
</dbReference>
<organism evidence="3 6">
    <name type="scientific">Hydrogenophaga crassostreae</name>
    <dbReference type="NCBI Taxonomy" id="1763535"/>
    <lineage>
        <taxon>Bacteria</taxon>
        <taxon>Pseudomonadati</taxon>
        <taxon>Pseudomonadota</taxon>
        <taxon>Betaproteobacteria</taxon>
        <taxon>Burkholderiales</taxon>
        <taxon>Comamonadaceae</taxon>
        <taxon>Hydrogenophaga</taxon>
    </lineage>
</organism>
<keyword evidence="5" id="KW-1185">Reference proteome</keyword>
<evidence type="ECO:0000313" key="3">
    <source>
        <dbReference type="EMBL" id="AOW12778.1"/>
    </source>
</evidence>
<protein>
    <submittedName>
        <fullName evidence="3">Uncharacterized protein</fullName>
    </submittedName>
</protein>
<dbReference type="AlphaFoldDB" id="A0A167GWI7"/>
<evidence type="ECO:0000256" key="2">
    <source>
        <dbReference type="SAM" id="SignalP"/>
    </source>
</evidence>
<gene>
    <name evidence="3" type="ORF">LPB072_07910</name>
    <name evidence="4" type="ORF">LPB72_17405</name>
</gene>
<dbReference type="STRING" id="1763535.LPB072_07910"/>
<evidence type="ECO:0000313" key="4">
    <source>
        <dbReference type="EMBL" id="OAD39966.1"/>
    </source>
</evidence>
<dbReference type="EMBL" id="LVWD01000034">
    <property type="protein sequence ID" value="OAD39966.1"/>
    <property type="molecule type" value="Genomic_DNA"/>
</dbReference>
<name>A0A167GWI7_9BURK</name>
<sequence length="145" mass="15531">MEIPQMNSNRKNHHLKLVCILTFAFLAGSQVHAAQKGTPQSQARSDWCKSKMDSCVSDANDDCDDTYSSGTTNSALCKSSEVNTCKNAYGSTSDCMSRDRVSTGSRKAQAPAGQKAIEAPEGGSRSPKDRLKGRAQPEASRAVSK</sequence>
<evidence type="ECO:0000256" key="1">
    <source>
        <dbReference type="SAM" id="MobiDB-lite"/>
    </source>
</evidence>
<accession>A0A167GWI7</accession>
<reference evidence="3 6" key="2">
    <citation type="submission" date="2016-10" db="EMBL/GenBank/DDBJ databases">
        <title>Hydorgenophaga sp. LPB0072 isolated from gastropod.</title>
        <authorList>
            <person name="Kim E."/>
            <person name="Yi H."/>
        </authorList>
    </citation>
    <scope>NUCLEOTIDE SEQUENCE [LARGE SCALE GENOMIC DNA]</scope>
    <source>
        <strain evidence="3 6">LPB0072</strain>
    </source>
</reference>
<keyword evidence="2" id="KW-0732">Signal</keyword>
<dbReference type="Proteomes" id="UP000185680">
    <property type="component" value="Chromosome"/>
</dbReference>
<feature type="chain" id="PRO_5043825648" evidence="2">
    <location>
        <begin position="34"/>
        <end position="145"/>
    </location>
</feature>
<evidence type="ECO:0000313" key="6">
    <source>
        <dbReference type="Proteomes" id="UP000185680"/>
    </source>
</evidence>